<dbReference type="Proteomes" id="UP000551501">
    <property type="component" value="Unassembled WGS sequence"/>
</dbReference>
<comment type="caution">
    <text evidence="1">The sequence shown here is derived from an EMBL/GenBank/DDBJ whole genome shotgun (WGS) entry which is preliminary data.</text>
</comment>
<dbReference type="EMBL" id="JACIFP010000001">
    <property type="protein sequence ID" value="MBB4136927.1"/>
    <property type="molecule type" value="Genomic_DNA"/>
</dbReference>
<name>A0A840FBP7_9ACTN</name>
<evidence type="ECO:0000313" key="2">
    <source>
        <dbReference type="Proteomes" id="UP000551501"/>
    </source>
</evidence>
<proteinExistence type="predicted"/>
<dbReference type="RefSeq" id="WP_183371840.1">
    <property type="nucleotide sequence ID" value="NZ_BAABHL010000126.1"/>
</dbReference>
<evidence type="ECO:0000313" key="1">
    <source>
        <dbReference type="EMBL" id="MBB4136927.1"/>
    </source>
</evidence>
<organism evidence="1 2">
    <name type="scientific">Gordonia humi</name>
    <dbReference type="NCBI Taxonomy" id="686429"/>
    <lineage>
        <taxon>Bacteria</taxon>
        <taxon>Bacillati</taxon>
        <taxon>Actinomycetota</taxon>
        <taxon>Actinomycetes</taxon>
        <taxon>Mycobacteriales</taxon>
        <taxon>Gordoniaceae</taxon>
        <taxon>Gordonia</taxon>
    </lineage>
</organism>
<accession>A0A840FBP7</accession>
<gene>
    <name evidence="1" type="ORF">BKA16_003479</name>
</gene>
<keyword evidence="2" id="KW-1185">Reference proteome</keyword>
<reference evidence="1 2" key="1">
    <citation type="submission" date="2020-08" db="EMBL/GenBank/DDBJ databases">
        <title>Sequencing the genomes of 1000 actinobacteria strains.</title>
        <authorList>
            <person name="Klenk H.-P."/>
        </authorList>
    </citation>
    <scope>NUCLEOTIDE SEQUENCE [LARGE SCALE GENOMIC DNA]</scope>
    <source>
        <strain evidence="1 2">DSM 45298</strain>
    </source>
</reference>
<sequence length="65" mass="6740">MMQLLFEPATSMFSESDAEADLIAAVGVFVDTGLISPEAANLACADVAAGHSVTTDDGRLRLRAV</sequence>
<dbReference type="AlphaFoldDB" id="A0A840FBP7"/>
<protein>
    <submittedName>
        <fullName evidence="1">Uncharacterized protein</fullName>
    </submittedName>
</protein>